<dbReference type="STRING" id="354355.SAMN05660816_01067"/>
<keyword evidence="3" id="KW-1185">Reference proteome</keyword>
<evidence type="ECO:0000256" key="1">
    <source>
        <dbReference type="ARBA" id="ARBA00006484"/>
    </source>
</evidence>
<dbReference type="FunFam" id="3.40.50.720:FF:000084">
    <property type="entry name" value="Short-chain dehydrogenase reductase"/>
    <property type="match status" value="1"/>
</dbReference>
<dbReference type="PRINTS" id="PR00080">
    <property type="entry name" value="SDRFAMILY"/>
</dbReference>
<protein>
    <recommendedName>
        <fullName evidence="4">Ketoreductase</fullName>
    </recommendedName>
</protein>
<gene>
    <name evidence="2" type="ORF">A4H97_05220</name>
</gene>
<dbReference type="InterPro" id="IPR002347">
    <property type="entry name" value="SDR_fam"/>
</dbReference>
<dbReference type="PANTHER" id="PTHR43975:SF2">
    <property type="entry name" value="EG:BACR7A4.14 PROTEIN-RELATED"/>
    <property type="match status" value="1"/>
</dbReference>
<dbReference type="Pfam" id="PF13561">
    <property type="entry name" value="adh_short_C2"/>
    <property type="match status" value="1"/>
</dbReference>
<dbReference type="InterPro" id="IPR020904">
    <property type="entry name" value="Sc_DH/Rdtase_CS"/>
</dbReference>
<organism evidence="2 3">
    <name type="scientific">Niastella yeongjuensis</name>
    <dbReference type="NCBI Taxonomy" id="354355"/>
    <lineage>
        <taxon>Bacteria</taxon>
        <taxon>Pseudomonadati</taxon>
        <taxon>Bacteroidota</taxon>
        <taxon>Chitinophagia</taxon>
        <taxon>Chitinophagales</taxon>
        <taxon>Chitinophagaceae</taxon>
        <taxon>Niastella</taxon>
    </lineage>
</organism>
<dbReference type="Gene3D" id="3.40.50.720">
    <property type="entry name" value="NAD(P)-binding Rossmann-like Domain"/>
    <property type="match status" value="1"/>
</dbReference>
<dbReference type="OrthoDB" id="9803333at2"/>
<comment type="similarity">
    <text evidence="1">Belongs to the short-chain dehydrogenases/reductases (SDR) family.</text>
</comment>
<proteinExistence type="inferred from homology"/>
<dbReference type="RefSeq" id="WP_081200930.1">
    <property type="nucleotide sequence ID" value="NZ_FOCZ01000002.1"/>
</dbReference>
<reference evidence="3" key="1">
    <citation type="submission" date="2016-04" db="EMBL/GenBank/DDBJ databases">
        <authorList>
            <person name="Chen L."/>
            <person name="Zhuang W."/>
            <person name="Wang G."/>
        </authorList>
    </citation>
    <scope>NUCLEOTIDE SEQUENCE [LARGE SCALE GENOMIC DNA]</scope>
    <source>
        <strain evidence="3">17621</strain>
    </source>
</reference>
<evidence type="ECO:0000313" key="3">
    <source>
        <dbReference type="Proteomes" id="UP000192610"/>
    </source>
</evidence>
<dbReference type="EMBL" id="LVXG01000023">
    <property type="protein sequence ID" value="OQP46921.1"/>
    <property type="molecule type" value="Genomic_DNA"/>
</dbReference>
<evidence type="ECO:0008006" key="4">
    <source>
        <dbReference type="Google" id="ProtNLM"/>
    </source>
</evidence>
<dbReference type="SUPFAM" id="SSF51735">
    <property type="entry name" value="NAD(P)-binding Rossmann-fold domains"/>
    <property type="match status" value="1"/>
</dbReference>
<dbReference type="Proteomes" id="UP000192610">
    <property type="component" value="Unassembled WGS sequence"/>
</dbReference>
<dbReference type="AlphaFoldDB" id="A0A1V9ELH2"/>
<name>A0A1V9ELH2_9BACT</name>
<accession>A0A1V9ELH2</accession>
<comment type="caution">
    <text evidence="2">The sequence shown here is derived from an EMBL/GenBank/DDBJ whole genome shotgun (WGS) entry which is preliminary data.</text>
</comment>
<dbReference type="InterPro" id="IPR036291">
    <property type="entry name" value="NAD(P)-bd_dom_sf"/>
</dbReference>
<dbReference type="PANTHER" id="PTHR43975">
    <property type="entry name" value="ZGC:101858"/>
    <property type="match status" value="1"/>
</dbReference>
<evidence type="ECO:0000313" key="2">
    <source>
        <dbReference type="EMBL" id="OQP46921.1"/>
    </source>
</evidence>
<dbReference type="PROSITE" id="PS00061">
    <property type="entry name" value="ADH_SHORT"/>
    <property type="match status" value="1"/>
</dbReference>
<dbReference type="PRINTS" id="PR00081">
    <property type="entry name" value="GDHRDH"/>
</dbReference>
<dbReference type="CDD" id="cd05233">
    <property type="entry name" value="SDR_c"/>
    <property type="match status" value="1"/>
</dbReference>
<sequence>MQKTMVITGGSSGIGKGIAQYFHKAGWQILVTGRSKSSTAAVAAALPGIHTLEYDTALNDQEKPLTDFIRREWGGRLDVLINNAGHVVITPLKGITREAMESMYRTHMAEPSMLTAGCIDFLAATKGQVINISSSVGIKAYAEMSAYGSAKAGMNMLTKIWAMELAPLGIRVNAVAPGPTETTVLEKAGLSTDMIQMIHESEKAAIPLQRRGQVKDIVETVALLVNSASTWVTGVLLPVDGGVSIT</sequence>